<accession>A0A9E2SCF6</accession>
<protein>
    <submittedName>
        <fullName evidence="3">DUF4157 domain-containing protein</fullName>
    </submittedName>
</protein>
<evidence type="ECO:0000313" key="3">
    <source>
        <dbReference type="EMBL" id="MBV4360533.1"/>
    </source>
</evidence>
<feature type="compositionally biased region" description="Basic and acidic residues" evidence="1">
    <location>
        <begin position="57"/>
        <end position="127"/>
    </location>
</feature>
<organism evidence="3 4">
    <name type="scientific">Pinibacter aurantiacus</name>
    <dbReference type="NCBI Taxonomy" id="2851599"/>
    <lineage>
        <taxon>Bacteria</taxon>
        <taxon>Pseudomonadati</taxon>
        <taxon>Bacteroidota</taxon>
        <taxon>Chitinophagia</taxon>
        <taxon>Chitinophagales</taxon>
        <taxon>Chitinophagaceae</taxon>
        <taxon>Pinibacter</taxon>
    </lineage>
</organism>
<feature type="domain" description="eCIS core" evidence="2">
    <location>
        <begin position="151"/>
        <end position="226"/>
    </location>
</feature>
<keyword evidence="4" id="KW-1185">Reference proteome</keyword>
<feature type="region of interest" description="Disordered" evidence="1">
    <location>
        <begin position="57"/>
        <end position="130"/>
    </location>
</feature>
<gene>
    <name evidence="3" type="ORF">KTO63_25440</name>
</gene>
<dbReference type="InterPro" id="IPR025295">
    <property type="entry name" value="eCIS_core_dom"/>
</dbReference>
<dbReference type="AlphaFoldDB" id="A0A9E2SCF6"/>
<name>A0A9E2SCF6_9BACT</name>
<comment type="caution">
    <text evidence="3">The sequence shown here is derived from an EMBL/GenBank/DDBJ whole genome shotgun (WGS) entry which is preliminary data.</text>
</comment>
<dbReference type="Pfam" id="PF13699">
    <property type="entry name" value="eCIS_core"/>
    <property type="match status" value="1"/>
</dbReference>
<dbReference type="Proteomes" id="UP000812270">
    <property type="component" value="Unassembled WGS sequence"/>
</dbReference>
<evidence type="ECO:0000313" key="4">
    <source>
        <dbReference type="Proteomes" id="UP000812270"/>
    </source>
</evidence>
<feature type="compositionally biased region" description="Basic residues" evidence="1">
    <location>
        <begin position="1"/>
        <end position="11"/>
    </location>
</feature>
<feature type="region of interest" description="Disordered" evidence="1">
    <location>
        <begin position="1"/>
        <end position="21"/>
    </location>
</feature>
<reference evidence="3" key="1">
    <citation type="submission" date="2021-06" db="EMBL/GenBank/DDBJ databases">
        <authorList>
            <person name="Huq M.A."/>
        </authorList>
    </citation>
    <scope>NUCLEOTIDE SEQUENCE</scope>
    <source>
        <strain evidence="3">MAH-26</strain>
    </source>
</reference>
<proteinExistence type="predicted"/>
<evidence type="ECO:0000256" key="1">
    <source>
        <dbReference type="SAM" id="MobiDB-lite"/>
    </source>
</evidence>
<dbReference type="RefSeq" id="WP_217795005.1">
    <property type="nucleotide sequence ID" value="NZ_JAHSPG010000018.1"/>
</dbReference>
<evidence type="ECO:0000259" key="2">
    <source>
        <dbReference type="Pfam" id="PF13699"/>
    </source>
</evidence>
<sequence length="416" mass="46672">MKSTYSRRYRRSTSATKEQQMFKKDHLQEQTFFGAPVHDNFFKPNLAIQRKCAHCEQEEKNVKRMADEKKEEKIQKQEDKKEENVQRQAEHKEEEKVQKAAEHKEEEKVQKSEEKKEEDKTVAKKEAGTASGNLASTNTYIHSLEGKGQKMPDHALHFFGEKMGRDFSDVRIHTDMEAELSAKNINAKAFATGNNIVFGKGHYNPESAEGKRLLAHELTHVIQQQDKDTNVLKRVTDNTEKEKETDMPSIVITGQAANSKNKTSFGCAGVNVQGQTDANYTDSFSATGTPKASTKCETCEPPDCITVSGVVVSVFKANPVISLPNVPDGLSDCESRAVGRFINTTLKRHEQQHVAAFNTYNGVIRTPYKFTGCRSELDSYVQAIHDDINTKRMDASNARSNALDPFNATIPCDCDE</sequence>
<dbReference type="EMBL" id="JAHSPG010000018">
    <property type="protein sequence ID" value="MBV4360533.1"/>
    <property type="molecule type" value="Genomic_DNA"/>
</dbReference>